<feature type="non-terminal residue" evidence="2">
    <location>
        <position position="830"/>
    </location>
</feature>
<feature type="compositionally biased region" description="Polar residues" evidence="1">
    <location>
        <begin position="479"/>
        <end position="492"/>
    </location>
</feature>
<name>A0A1X1YJR8_9MYCO</name>
<dbReference type="OrthoDB" id="4753947at2"/>
<feature type="compositionally biased region" description="Low complexity" evidence="1">
    <location>
        <begin position="206"/>
        <end position="218"/>
    </location>
</feature>
<feature type="compositionally biased region" description="Basic and acidic residues" evidence="1">
    <location>
        <begin position="371"/>
        <end position="391"/>
    </location>
</feature>
<feature type="compositionally biased region" description="Polar residues" evidence="1">
    <location>
        <begin position="416"/>
        <end position="426"/>
    </location>
</feature>
<protein>
    <submittedName>
        <fullName evidence="2">Uncharacterized protein</fullName>
    </submittedName>
</protein>
<evidence type="ECO:0000313" key="2">
    <source>
        <dbReference type="EMBL" id="ORW11328.1"/>
    </source>
</evidence>
<dbReference type="RefSeq" id="WP_085240927.1">
    <property type="nucleotide sequence ID" value="NZ_LQPE01000009.1"/>
</dbReference>
<feature type="compositionally biased region" description="Polar residues" evidence="1">
    <location>
        <begin position="184"/>
        <end position="198"/>
    </location>
</feature>
<gene>
    <name evidence="2" type="ORF">AWC14_19165</name>
</gene>
<proteinExistence type="predicted"/>
<organism evidence="2 3">
    <name type="scientific">Mycobacterium kyorinense</name>
    <dbReference type="NCBI Taxonomy" id="487514"/>
    <lineage>
        <taxon>Bacteria</taxon>
        <taxon>Bacillati</taxon>
        <taxon>Actinomycetota</taxon>
        <taxon>Actinomycetes</taxon>
        <taxon>Mycobacteriales</taxon>
        <taxon>Mycobacteriaceae</taxon>
        <taxon>Mycobacterium</taxon>
    </lineage>
</organism>
<sequence length="830" mass="82211">MSDVDKSQSDGADEVIGDNWPTDSADDAAAAADEQRRIAAQMDEAGRAAAQGKAYASQEMEGAAAEALAAKYGIHMGQFADRLQAHLYTAGWLSMLAMAITSTKQAMNAAVDGHLPFHMAPKADFFDGLVGNSSAKTQAQKDANLNTAREAVQAAKQNLEHVKTQVALGISSGMKPPLVPSLPKNGQQAPTTKNTTGDLGTGGAPGDFPAAAPAPGASAPGGPGAGPAAPGAPSVPAAPVSPLGGSAGRAPAATLPPPTLNDLPGGGGSGLGGSPMGSGSPFGGSPMGGMPMGGMPGGMPQMPQMPQMQPPQMPQLPTQTPGNDIAKTVGDTVGKLAGAHNGQPISSDTLGKLLDAQRGDGTGAGGPGGLGDDKGTVVKNDDGTLVDDGKNGHGLKPHSPGLGGPAGGPTDPYSAENRNPSLNNPAAPQVTGPPSPAAPTVTPQPPVVSAPITQLSADDATPPPAAAHTTAAAGGDPTQAATHTAANGNGSVTAPPPGGANGAQPAAAQNQQQPSSSGVGGALGAYPGGAGFAPLPPAPPMSPAMMGGGAAMPAALGAAAVGGAAATPVIMPAKTATTSTSSNTGGALAADPAAAASVERITVLPPEHAVAHEHLAGVVKALRDRPGIAWTSARAAIGVFLFEEAGLPSRRVRYILATTDGLSVIPMDVKLPAGLELLSAVVDLSGSFAADWGGHERPALKLAAAADAYANVLGQLDYLVSNDTADGSLAPAKTSGVTEVVQTMTQTDALIATRKASPATMPRVNAAAPHIPPGRAADALDAFGRAWRFEDGTPNDLKEATTRLWAARWGVGKRRLERPTDYAAILATYW</sequence>
<feature type="compositionally biased region" description="Gly residues" evidence="1">
    <location>
        <begin position="360"/>
        <end position="370"/>
    </location>
</feature>
<keyword evidence="3" id="KW-1185">Reference proteome</keyword>
<feature type="compositionally biased region" description="Pro residues" evidence="1">
    <location>
        <begin position="431"/>
        <end position="448"/>
    </location>
</feature>
<accession>A0A1X1YJR8</accession>
<dbReference type="Proteomes" id="UP000193487">
    <property type="component" value="Unassembled WGS sequence"/>
</dbReference>
<reference evidence="2 3" key="1">
    <citation type="submission" date="2016-01" db="EMBL/GenBank/DDBJ databases">
        <title>The new phylogeny of the genus Mycobacterium.</title>
        <authorList>
            <person name="Tarcisio F."/>
            <person name="Conor M."/>
            <person name="Antonella G."/>
            <person name="Elisabetta G."/>
            <person name="Giulia F.S."/>
            <person name="Sara T."/>
            <person name="Anna F."/>
            <person name="Clotilde B."/>
            <person name="Roberto B."/>
            <person name="Veronica D.S."/>
            <person name="Fabio R."/>
            <person name="Monica P."/>
            <person name="Olivier J."/>
            <person name="Enrico T."/>
            <person name="Nicola S."/>
        </authorList>
    </citation>
    <scope>NUCLEOTIDE SEQUENCE [LARGE SCALE GENOMIC DNA]</scope>
    <source>
        <strain evidence="2 3">DSM 45166</strain>
    </source>
</reference>
<feature type="region of interest" description="Disordered" evidence="1">
    <location>
        <begin position="171"/>
        <end position="522"/>
    </location>
</feature>
<feature type="compositionally biased region" description="Gly residues" evidence="1">
    <location>
        <begin position="264"/>
        <end position="297"/>
    </location>
</feature>
<dbReference type="EMBL" id="LQPE01000009">
    <property type="protein sequence ID" value="ORW11328.1"/>
    <property type="molecule type" value="Genomic_DNA"/>
</dbReference>
<evidence type="ECO:0000256" key="1">
    <source>
        <dbReference type="SAM" id="MobiDB-lite"/>
    </source>
</evidence>
<evidence type="ECO:0000313" key="3">
    <source>
        <dbReference type="Proteomes" id="UP000193487"/>
    </source>
</evidence>
<feature type="compositionally biased region" description="Low complexity" evidence="1">
    <location>
        <begin position="226"/>
        <end position="253"/>
    </location>
</feature>
<dbReference type="AlphaFoldDB" id="A0A1X1YJR8"/>
<feature type="compositionally biased region" description="Low complexity" evidence="1">
    <location>
        <begin position="502"/>
        <end position="514"/>
    </location>
</feature>
<feature type="compositionally biased region" description="Low complexity" evidence="1">
    <location>
        <begin position="466"/>
        <end position="478"/>
    </location>
</feature>
<feature type="region of interest" description="Disordered" evidence="1">
    <location>
        <begin position="1"/>
        <end position="34"/>
    </location>
</feature>
<feature type="compositionally biased region" description="Low complexity" evidence="1">
    <location>
        <begin position="298"/>
        <end position="307"/>
    </location>
</feature>
<comment type="caution">
    <text evidence="2">The sequence shown here is derived from an EMBL/GenBank/DDBJ whole genome shotgun (WGS) entry which is preliminary data.</text>
</comment>